<dbReference type="PRINTS" id="PR01590">
    <property type="entry name" value="HTHFIS"/>
</dbReference>
<keyword evidence="2" id="KW-0067">ATP-binding</keyword>
<dbReference type="PROSITE" id="PS00688">
    <property type="entry name" value="SIGMA54_INTERACT_3"/>
    <property type="match status" value="1"/>
</dbReference>
<dbReference type="FunFam" id="1.10.8.60:FF:000014">
    <property type="entry name" value="DNA-binding transcriptional regulator NtrC"/>
    <property type="match status" value="1"/>
</dbReference>
<dbReference type="Gene3D" id="1.10.10.60">
    <property type="entry name" value="Homeodomain-like"/>
    <property type="match status" value="1"/>
</dbReference>
<protein>
    <submittedName>
        <fullName evidence="8">Sigma-54-dependent Fis family transcriptional regulator</fullName>
    </submittedName>
</protein>
<dbReference type="SUPFAM" id="SSF52540">
    <property type="entry name" value="P-loop containing nucleoside triphosphate hydrolases"/>
    <property type="match status" value="1"/>
</dbReference>
<reference evidence="8 9" key="1">
    <citation type="journal article" date="2019" name="Nat. Microbiol.">
        <title>Mediterranean grassland soil C-N compound turnover is dependent on rainfall and depth, and is mediated by genomically divergent microorganisms.</title>
        <authorList>
            <person name="Diamond S."/>
            <person name="Andeer P.F."/>
            <person name="Li Z."/>
            <person name="Crits-Christoph A."/>
            <person name="Burstein D."/>
            <person name="Anantharaman K."/>
            <person name="Lane K.R."/>
            <person name="Thomas B.C."/>
            <person name="Pan C."/>
            <person name="Northen T.R."/>
            <person name="Banfield J.F."/>
        </authorList>
    </citation>
    <scope>NUCLEOTIDE SEQUENCE [LARGE SCALE GENOMIC DNA]</scope>
    <source>
        <strain evidence="8">WS_10</strain>
    </source>
</reference>
<dbReference type="AlphaFoldDB" id="A0A538UBX0"/>
<evidence type="ECO:0000256" key="2">
    <source>
        <dbReference type="ARBA" id="ARBA00022840"/>
    </source>
</evidence>
<dbReference type="InterPro" id="IPR009057">
    <property type="entry name" value="Homeodomain-like_sf"/>
</dbReference>
<dbReference type="SUPFAM" id="SSF46689">
    <property type="entry name" value="Homeodomain-like"/>
    <property type="match status" value="1"/>
</dbReference>
<dbReference type="PROSITE" id="PS50045">
    <property type="entry name" value="SIGMA54_INTERACT_4"/>
    <property type="match status" value="1"/>
</dbReference>
<evidence type="ECO:0000256" key="3">
    <source>
        <dbReference type="ARBA" id="ARBA00023015"/>
    </source>
</evidence>
<evidence type="ECO:0000256" key="5">
    <source>
        <dbReference type="ARBA" id="ARBA00023159"/>
    </source>
</evidence>
<dbReference type="Gene3D" id="3.40.50.300">
    <property type="entry name" value="P-loop containing nucleotide triphosphate hydrolases"/>
    <property type="match status" value="1"/>
</dbReference>
<keyword evidence="4" id="KW-0238">DNA-binding</keyword>
<dbReference type="Pfam" id="PF25601">
    <property type="entry name" value="AAA_lid_14"/>
    <property type="match status" value="1"/>
</dbReference>
<dbReference type="EMBL" id="VBPA01000006">
    <property type="protein sequence ID" value="TMQ73398.1"/>
    <property type="molecule type" value="Genomic_DNA"/>
</dbReference>
<evidence type="ECO:0000256" key="6">
    <source>
        <dbReference type="ARBA" id="ARBA00023163"/>
    </source>
</evidence>
<proteinExistence type="predicted"/>
<evidence type="ECO:0000259" key="7">
    <source>
        <dbReference type="PROSITE" id="PS50045"/>
    </source>
</evidence>
<accession>A0A538UBX0</accession>
<dbReference type="InterPro" id="IPR027417">
    <property type="entry name" value="P-loop_NTPase"/>
</dbReference>
<keyword evidence="1" id="KW-0547">Nucleotide-binding</keyword>
<evidence type="ECO:0000313" key="8">
    <source>
        <dbReference type="EMBL" id="TMQ73398.1"/>
    </source>
</evidence>
<evidence type="ECO:0000256" key="4">
    <source>
        <dbReference type="ARBA" id="ARBA00023125"/>
    </source>
</evidence>
<name>A0A538UBX0_UNCEI</name>
<dbReference type="GO" id="GO:0005524">
    <property type="term" value="F:ATP binding"/>
    <property type="evidence" value="ECO:0007669"/>
    <property type="project" value="UniProtKB-KW"/>
</dbReference>
<dbReference type="InterPro" id="IPR058031">
    <property type="entry name" value="AAA_lid_NorR"/>
</dbReference>
<dbReference type="Pfam" id="PF00158">
    <property type="entry name" value="Sigma54_activat"/>
    <property type="match status" value="1"/>
</dbReference>
<dbReference type="Proteomes" id="UP000319836">
    <property type="component" value="Unassembled WGS sequence"/>
</dbReference>
<dbReference type="Pfam" id="PF02954">
    <property type="entry name" value="HTH_8"/>
    <property type="match status" value="1"/>
</dbReference>
<dbReference type="GO" id="GO:0043565">
    <property type="term" value="F:sequence-specific DNA binding"/>
    <property type="evidence" value="ECO:0007669"/>
    <property type="project" value="InterPro"/>
</dbReference>
<keyword evidence="5" id="KW-0010">Activator</keyword>
<keyword evidence="3" id="KW-0805">Transcription regulation</keyword>
<organism evidence="8 9">
    <name type="scientific">Eiseniibacteriota bacterium</name>
    <dbReference type="NCBI Taxonomy" id="2212470"/>
    <lineage>
        <taxon>Bacteria</taxon>
        <taxon>Candidatus Eiseniibacteriota</taxon>
    </lineage>
</organism>
<sequence>MPPQLQSKLLRVLEARTFRRVGGHADITVDVRVVAATHRDLKRLVAEGKFREDLFYRLNVVPIQMPALRERVQDIPELAAHFVARLSQELGRPPARITPEATRALQSYPWPGNVRELRNVFERVLLLEADDEILASHLPPEILGRNAGGSPGVAGPYEAFPPDVVRPLAELERMAIEHALRVCDGNKTRAARLLGISRQTLRTKLNEFQMPDDGEGAEEA</sequence>
<dbReference type="Gene3D" id="1.10.8.60">
    <property type="match status" value="1"/>
</dbReference>
<feature type="domain" description="Sigma-54 factor interaction" evidence="7">
    <location>
        <begin position="1"/>
        <end position="126"/>
    </location>
</feature>
<dbReference type="GO" id="GO:0006355">
    <property type="term" value="P:regulation of DNA-templated transcription"/>
    <property type="evidence" value="ECO:0007669"/>
    <property type="project" value="InterPro"/>
</dbReference>
<dbReference type="InterPro" id="IPR025944">
    <property type="entry name" value="Sigma_54_int_dom_CS"/>
</dbReference>
<dbReference type="PANTHER" id="PTHR32071">
    <property type="entry name" value="TRANSCRIPTIONAL REGULATORY PROTEIN"/>
    <property type="match status" value="1"/>
</dbReference>
<keyword evidence="6" id="KW-0804">Transcription</keyword>
<dbReference type="InterPro" id="IPR002078">
    <property type="entry name" value="Sigma_54_int"/>
</dbReference>
<gene>
    <name evidence="8" type="ORF">E6K80_00205</name>
</gene>
<evidence type="ECO:0000313" key="9">
    <source>
        <dbReference type="Proteomes" id="UP000319836"/>
    </source>
</evidence>
<dbReference type="InterPro" id="IPR002197">
    <property type="entry name" value="HTH_Fis"/>
</dbReference>
<comment type="caution">
    <text evidence="8">The sequence shown here is derived from an EMBL/GenBank/DDBJ whole genome shotgun (WGS) entry which is preliminary data.</text>
</comment>
<evidence type="ECO:0000256" key="1">
    <source>
        <dbReference type="ARBA" id="ARBA00022741"/>
    </source>
</evidence>